<comment type="similarity">
    <text evidence="4">Belongs to the eIF-3 subunit K family.</text>
</comment>
<evidence type="ECO:0000256" key="2">
    <source>
        <dbReference type="ARBA" id="ARBA00022540"/>
    </source>
</evidence>
<keyword evidence="7" id="KW-1185">Reference proteome</keyword>
<dbReference type="InterPro" id="IPR036388">
    <property type="entry name" value="WH-like_DNA-bd_sf"/>
</dbReference>
<evidence type="ECO:0000256" key="1">
    <source>
        <dbReference type="ARBA" id="ARBA00022490"/>
    </source>
</evidence>
<dbReference type="GO" id="GO:0043022">
    <property type="term" value="F:ribosome binding"/>
    <property type="evidence" value="ECO:0007669"/>
    <property type="project" value="InterPro"/>
</dbReference>
<dbReference type="GeneID" id="39585640"/>
<evidence type="ECO:0000256" key="3">
    <source>
        <dbReference type="ARBA" id="ARBA00022917"/>
    </source>
</evidence>
<evidence type="ECO:0000313" key="6">
    <source>
        <dbReference type="EMBL" id="RSH88552.1"/>
    </source>
</evidence>
<evidence type="ECO:0000313" key="7">
    <source>
        <dbReference type="Proteomes" id="UP000279236"/>
    </source>
</evidence>
<proteinExistence type="inferred from homology"/>
<dbReference type="GO" id="GO:0006446">
    <property type="term" value="P:regulation of translational initiation"/>
    <property type="evidence" value="ECO:0007669"/>
    <property type="project" value="InterPro"/>
</dbReference>
<dbReference type="AlphaFoldDB" id="A0A427YBT9"/>
<dbReference type="GO" id="GO:0001732">
    <property type="term" value="P:formation of cytoplasmic translation initiation complex"/>
    <property type="evidence" value="ECO:0007669"/>
    <property type="project" value="UniProtKB-UniRule"/>
</dbReference>
<name>A0A427YBT9_9TREE</name>
<dbReference type="Gene3D" id="1.25.40.250">
    <property type="entry name" value="ARM repeat, domain 1"/>
    <property type="match status" value="1"/>
</dbReference>
<dbReference type="InterPro" id="IPR016020">
    <property type="entry name" value="Transl_init_fac_sub12_N_euk"/>
</dbReference>
<evidence type="ECO:0000256" key="4">
    <source>
        <dbReference type="HAMAP-Rule" id="MF_03010"/>
    </source>
</evidence>
<dbReference type="HAMAP" id="MF_03010">
    <property type="entry name" value="eIF3k"/>
    <property type="match status" value="1"/>
</dbReference>
<sequence>MATSTSPVPAKALKEWHTPESRTEVIHELIHGVDRYNPSNLSFMEEYLQSQVTNSEYDLLANLAVLKLYQFNPQLSNPDVIIMILTKSLAATVHGPDFNLCLALLREPSAILHDIESEDDTLIAVMPFLENLHELVRSCQFTKFWSEFNGSSDAANALHSNQNYFPAYKGLVPELRAQFASSIAASFRRVRVSQLARWLDLPAAEVPAWAKEAGWEIDGDVAVVPANGDNDVKAGVVKENVELKQLTKLVAAAAY</sequence>
<dbReference type="GO" id="GO:0003743">
    <property type="term" value="F:translation initiation factor activity"/>
    <property type="evidence" value="ECO:0007669"/>
    <property type="project" value="UniProtKB-UniRule"/>
</dbReference>
<dbReference type="STRING" id="105984.A0A427YBT9"/>
<dbReference type="GO" id="GO:0005852">
    <property type="term" value="C:eukaryotic translation initiation factor 3 complex"/>
    <property type="evidence" value="ECO:0007669"/>
    <property type="project" value="UniProtKB-UniRule"/>
</dbReference>
<comment type="caution">
    <text evidence="6">The sequence shown here is derived from an EMBL/GenBank/DDBJ whole genome shotgun (WGS) entry which is preliminary data.</text>
</comment>
<comment type="subcellular location">
    <subcellularLocation>
        <location evidence="4">Cytoplasm</location>
    </subcellularLocation>
</comment>
<dbReference type="OrthoDB" id="337745at2759"/>
<dbReference type="InterPro" id="IPR000717">
    <property type="entry name" value="PCI_dom"/>
</dbReference>
<comment type="subunit">
    <text evidence="4">Component of the eukaryotic translation initiation factor 3 (eIF-3) complex.</text>
</comment>
<dbReference type="GO" id="GO:0003723">
    <property type="term" value="F:RNA binding"/>
    <property type="evidence" value="ECO:0007669"/>
    <property type="project" value="UniProtKB-UniRule"/>
</dbReference>
<dbReference type="Proteomes" id="UP000279236">
    <property type="component" value="Unassembled WGS sequence"/>
</dbReference>
<feature type="domain" description="PCI" evidence="5">
    <location>
        <begin position="57"/>
        <end position="240"/>
    </location>
</feature>
<dbReference type="PANTHER" id="PTHR13022:SF0">
    <property type="entry name" value="EUKARYOTIC TRANSLATION INITIATION FACTOR 3 SUBUNIT K"/>
    <property type="match status" value="1"/>
</dbReference>
<reference evidence="6 7" key="1">
    <citation type="submission" date="2018-11" db="EMBL/GenBank/DDBJ databases">
        <title>Genome sequence of Apiotrichum porosum DSM 27194.</title>
        <authorList>
            <person name="Aliyu H."/>
            <person name="Gorte O."/>
            <person name="Ochsenreither K."/>
        </authorList>
    </citation>
    <scope>NUCLEOTIDE SEQUENCE [LARGE SCALE GENOMIC DNA]</scope>
    <source>
        <strain evidence="6 7">DSM 27194</strain>
    </source>
</reference>
<keyword evidence="3 4" id="KW-0648">Protein biosynthesis</keyword>
<dbReference type="RefSeq" id="XP_028480760.1">
    <property type="nucleotide sequence ID" value="XM_028616903.1"/>
</dbReference>
<organism evidence="6 7">
    <name type="scientific">Apiotrichum porosum</name>
    <dbReference type="NCBI Taxonomy" id="105984"/>
    <lineage>
        <taxon>Eukaryota</taxon>
        <taxon>Fungi</taxon>
        <taxon>Dikarya</taxon>
        <taxon>Basidiomycota</taxon>
        <taxon>Agaricomycotina</taxon>
        <taxon>Tremellomycetes</taxon>
        <taxon>Trichosporonales</taxon>
        <taxon>Trichosporonaceae</taxon>
        <taxon>Apiotrichum</taxon>
    </lineage>
</organism>
<protein>
    <recommendedName>
        <fullName evidence="4">Eukaryotic translation initiation factor 3 subunit K</fullName>
        <shortName evidence="4">eIF3k</shortName>
    </recommendedName>
    <alternativeName>
        <fullName evidence="4">eIF-3 p25</fullName>
    </alternativeName>
</protein>
<evidence type="ECO:0000259" key="5">
    <source>
        <dbReference type="PROSITE" id="PS50250"/>
    </source>
</evidence>
<accession>A0A427YBT9</accession>
<dbReference type="InterPro" id="IPR033464">
    <property type="entry name" value="CSN8_PSD8_EIF3K"/>
</dbReference>
<gene>
    <name evidence="6" type="ORF">EHS24_001097</name>
</gene>
<dbReference type="PANTHER" id="PTHR13022">
    <property type="entry name" value="EUKARYOTIC TRANSLATION INITIATION FACTOR 3 SUBUNIT 11"/>
    <property type="match status" value="1"/>
</dbReference>
<dbReference type="SUPFAM" id="SSF48371">
    <property type="entry name" value="ARM repeat"/>
    <property type="match status" value="1"/>
</dbReference>
<dbReference type="InterPro" id="IPR009374">
    <property type="entry name" value="eIF3k"/>
</dbReference>
<dbReference type="PROSITE" id="PS50250">
    <property type="entry name" value="PCI"/>
    <property type="match status" value="1"/>
</dbReference>
<comment type="function">
    <text evidence="4">Component of the eukaryotic translation initiation factor 3 (eIF-3) complex, which is involved in protein synthesis of a specialized repertoire of mRNAs and, together with other initiation factors, stimulates binding of mRNA and methionyl-tRNAi to the 40S ribosome. The eIF-3 complex specifically targets and initiates translation of a subset of mRNAs involved in cell proliferation.</text>
</comment>
<dbReference type="GO" id="GO:0033290">
    <property type="term" value="C:eukaryotic 48S preinitiation complex"/>
    <property type="evidence" value="ECO:0007669"/>
    <property type="project" value="UniProtKB-UniRule"/>
</dbReference>
<keyword evidence="2 4" id="KW-0396">Initiation factor</keyword>
<dbReference type="FunFam" id="1.25.40.250:FF:000001">
    <property type="entry name" value="Eukaryotic translation initiation factor 3 subunit K"/>
    <property type="match status" value="1"/>
</dbReference>
<dbReference type="InterPro" id="IPR016024">
    <property type="entry name" value="ARM-type_fold"/>
</dbReference>
<dbReference type="Gene3D" id="1.10.10.10">
    <property type="entry name" value="Winged helix-like DNA-binding domain superfamily/Winged helix DNA-binding domain"/>
    <property type="match status" value="1"/>
</dbReference>
<keyword evidence="1 4" id="KW-0963">Cytoplasm</keyword>
<dbReference type="GO" id="GO:0016282">
    <property type="term" value="C:eukaryotic 43S preinitiation complex"/>
    <property type="evidence" value="ECO:0007669"/>
    <property type="project" value="UniProtKB-UniRule"/>
</dbReference>
<dbReference type="Pfam" id="PF10075">
    <property type="entry name" value="CSN8_PSD8_EIF3K"/>
    <property type="match status" value="1"/>
</dbReference>
<dbReference type="SUPFAM" id="SSF46785">
    <property type="entry name" value="Winged helix' DNA-binding domain"/>
    <property type="match status" value="1"/>
</dbReference>
<dbReference type="InterPro" id="IPR036390">
    <property type="entry name" value="WH_DNA-bd_sf"/>
</dbReference>
<dbReference type="EMBL" id="RSCE01000001">
    <property type="protein sequence ID" value="RSH88552.1"/>
    <property type="molecule type" value="Genomic_DNA"/>
</dbReference>